<dbReference type="AlphaFoldDB" id="A0AA40HJA4"/>
<proteinExistence type="predicted"/>
<evidence type="ECO:0000313" key="2">
    <source>
        <dbReference type="Proteomes" id="UP001177744"/>
    </source>
</evidence>
<accession>A0AA40HJA4</accession>
<protein>
    <submittedName>
        <fullName evidence="1">Uncharacterized protein</fullName>
    </submittedName>
</protein>
<dbReference type="Proteomes" id="UP001177744">
    <property type="component" value="Unassembled WGS sequence"/>
</dbReference>
<keyword evidence="2" id="KW-1185">Reference proteome</keyword>
<gene>
    <name evidence="1" type="ORF">QTO34_006929</name>
</gene>
<organism evidence="1 2">
    <name type="scientific">Cnephaeus nilssonii</name>
    <name type="common">Northern bat</name>
    <name type="synonym">Eptesicus nilssonii</name>
    <dbReference type="NCBI Taxonomy" id="3371016"/>
    <lineage>
        <taxon>Eukaryota</taxon>
        <taxon>Metazoa</taxon>
        <taxon>Chordata</taxon>
        <taxon>Craniata</taxon>
        <taxon>Vertebrata</taxon>
        <taxon>Euteleostomi</taxon>
        <taxon>Mammalia</taxon>
        <taxon>Eutheria</taxon>
        <taxon>Laurasiatheria</taxon>
        <taxon>Chiroptera</taxon>
        <taxon>Yangochiroptera</taxon>
        <taxon>Vespertilionidae</taxon>
        <taxon>Cnephaeus</taxon>
    </lineage>
</organism>
<sequence length="96" mass="10532">MRTTPSHLAPARAKHSSLCLIIKEFRTSEPGACVLQNPRHHAPQALPASSGLELSSHGVLVIKKIQPAPALKELCKHKRGNNMIVCEESSRRPHTE</sequence>
<comment type="caution">
    <text evidence="1">The sequence shown here is derived from an EMBL/GenBank/DDBJ whole genome shotgun (WGS) entry which is preliminary data.</text>
</comment>
<dbReference type="EMBL" id="JAULJE010000018">
    <property type="protein sequence ID" value="KAK1332257.1"/>
    <property type="molecule type" value="Genomic_DNA"/>
</dbReference>
<name>A0AA40HJA4_CNENI</name>
<evidence type="ECO:0000313" key="1">
    <source>
        <dbReference type="EMBL" id="KAK1332257.1"/>
    </source>
</evidence>
<reference evidence="1" key="1">
    <citation type="submission" date="2023-06" db="EMBL/GenBank/DDBJ databases">
        <title>Reference genome for the Northern bat (Eptesicus nilssonii), a most northern bat species.</title>
        <authorList>
            <person name="Laine V.N."/>
            <person name="Pulliainen A.T."/>
            <person name="Lilley T.M."/>
        </authorList>
    </citation>
    <scope>NUCLEOTIDE SEQUENCE</scope>
    <source>
        <strain evidence="1">BLF_Eptnil</strain>
        <tissue evidence="1">Kidney</tissue>
    </source>
</reference>